<gene>
    <name evidence="2" type="ORF">UFOPK2754_03182</name>
    <name evidence="3" type="ORF">UFOPK3139_01561</name>
    <name evidence="4" type="ORF">UFOPK3543_02627</name>
    <name evidence="5" type="ORF">UFOPK3967_01655</name>
</gene>
<evidence type="ECO:0000313" key="5">
    <source>
        <dbReference type="EMBL" id="CAB5001485.1"/>
    </source>
</evidence>
<dbReference type="EMBL" id="CAFABA010000060">
    <property type="protein sequence ID" value="CAB4831850.1"/>
    <property type="molecule type" value="Genomic_DNA"/>
</dbReference>
<sequence>MTTETAPSNDSPPASSRPRLTVVVPAYQEGSTIAHALERMREVFDTLGRTYEVLLVSDGNTDGTETAAKGVDFPQLEVFHYAPNRGKGYALRFGFERARADIVAFIDGDLDIHPSCVLALLAQLEATGADAVIGSKVHPDSEVVYPMFRRFQSRVFRTFIRALFRLDVTDTQTGCKVFRRQVLDTCLPHVQSDGFAFDLELLVLANDAGYRVTEGPIALDYQFSSSTGIHAVGHVLREVFSLARRRSASRRAGTWLAPITQQPIS</sequence>
<dbReference type="Pfam" id="PF00535">
    <property type="entry name" value="Glycos_transf_2"/>
    <property type="match status" value="1"/>
</dbReference>
<dbReference type="Gene3D" id="3.90.550.10">
    <property type="entry name" value="Spore Coat Polysaccharide Biosynthesis Protein SpsA, Chain A"/>
    <property type="match status" value="1"/>
</dbReference>
<evidence type="ECO:0000313" key="2">
    <source>
        <dbReference type="EMBL" id="CAB4772698.1"/>
    </source>
</evidence>
<dbReference type="CDD" id="cd04179">
    <property type="entry name" value="DPM_DPG-synthase_like"/>
    <property type="match status" value="1"/>
</dbReference>
<evidence type="ECO:0000313" key="3">
    <source>
        <dbReference type="EMBL" id="CAB4831850.1"/>
    </source>
</evidence>
<evidence type="ECO:0000259" key="1">
    <source>
        <dbReference type="Pfam" id="PF00535"/>
    </source>
</evidence>
<dbReference type="PANTHER" id="PTHR48090">
    <property type="entry name" value="UNDECAPRENYL-PHOSPHATE 4-DEOXY-4-FORMAMIDO-L-ARABINOSE TRANSFERASE-RELATED"/>
    <property type="match status" value="1"/>
</dbReference>
<name>A0A6J6VPM1_9ZZZZ</name>
<dbReference type="PANTHER" id="PTHR48090:SF7">
    <property type="entry name" value="RFBJ PROTEIN"/>
    <property type="match status" value="1"/>
</dbReference>
<dbReference type="AlphaFoldDB" id="A0A6J6VPM1"/>
<feature type="domain" description="Glycosyltransferase 2-like" evidence="1">
    <location>
        <begin position="21"/>
        <end position="185"/>
    </location>
</feature>
<protein>
    <submittedName>
        <fullName evidence="2">Unannotated protein</fullName>
    </submittedName>
</protein>
<dbReference type="EMBL" id="CAEZYR010000196">
    <property type="protein sequence ID" value="CAB4772698.1"/>
    <property type="molecule type" value="Genomic_DNA"/>
</dbReference>
<dbReference type="EMBL" id="CAFBOS010000100">
    <property type="protein sequence ID" value="CAB5001485.1"/>
    <property type="molecule type" value="Genomic_DNA"/>
</dbReference>
<organism evidence="2">
    <name type="scientific">freshwater metagenome</name>
    <dbReference type="NCBI Taxonomy" id="449393"/>
    <lineage>
        <taxon>unclassified sequences</taxon>
        <taxon>metagenomes</taxon>
        <taxon>ecological metagenomes</taxon>
    </lineage>
</organism>
<dbReference type="InterPro" id="IPR050256">
    <property type="entry name" value="Glycosyltransferase_2"/>
</dbReference>
<dbReference type="InterPro" id="IPR029044">
    <property type="entry name" value="Nucleotide-diphossugar_trans"/>
</dbReference>
<dbReference type="EMBL" id="CAFBMH010000138">
    <property type="protein sequence ID" value="CAB4930479.1"/>
    <property type="molecule type" value="Genomic_DNA"/>
</dbReference>
<dbReference type="InterPro" id="IPR001173">
    <property type="entry name" value="Glyco_trans_2-like"/>
</dbReference>
<evidence type="ECO:0000313" key="4">
    <source>
        <dbReference type="EMBL" id="CAB4930479.1"/>
    </source>
</evidence>
<reference evidence="2" key="1">
    <citation type="submission" date="2020-05" db="EMBL/GenBank/DDBJ databases">
        <authorList>
            <person name="Chiriac C."/>
            <person name="Salcher M."/>
            <person name="Ghai R."/>
            <person name="Kavagutti S V."/>
        </authorList>
    </citation>
    <scope>NUCLEOTIDE SEQUENCE</scope>
</reference>
<proteinExistence type="predicted"/>
<dbReference type="SUPFAM" id="SSF53448">
    <property type="entry name" value="Nucleotide-diphospho-sugar transferases"/>
    <property type="match status" value="1"/>
</dbReference>
<accession>A0A6J6VPM1</accession>